<reference evidence="1 2" key="1">
    <citation type="submission" date="2023-08" db="EMBL/GenBank/DDBJ databases">
        <title>Complete Genome Sequence of Pseudomonas entomophila TVIN A01.</title>
        <authorList>
            <person name="Shelke T."/>
            <person name="Mahar N.S."/>
            <person name="Gupta I."/>
            <person name="Gupta V."/>
        </authorList>
    </citation>
    <scope>NUCLEOTIDE SEQUENCE [LARGE SCALE GENOMIC DNA]</scope>
    <source>
        <strain evidence="1 2">TVIN-A01</strain>
    </source>
</reference>
<evidence type="ECO:0000313" key="1">
    <source>
        <dbReference type="EMBL" id="WMW03332.1"/>
    </source>
</evidence>
<gene>
    <name evidence="1" type="ORF">RAH46_13355</name>
</gene>
<keyword evidence="2" id="KW-1185">Reference proteome</keyword>
<dbReference type="RefSeq" id="WP_011534327.1">
    <property type="nucleotide sequence ID" value="NZ_CP132921.1"/>
</dbReference>
<dbReference type="EMBL" id="CP132921">
    <property type="protein sequence ID" value="WMW03332.1"/>
    <property type="molecule type" value="Genomic_DNA"/>
</dbReference>
<name>A0ABY9QLA7_9PSED</name>
<protein>
    <submittedName>
        <fullName evidence="1">Uncharacterized protein</fullName>
    </submittedName>
</protein>
<evidence type="ECO:0000313" key="2">
    <source>
        <dbReference type="Proteomes" id="UP001183127"/>
    </source>
</evidence>
<dbReference type="Proteomes" id="UP001183127">
    <property type="component" value="Chromosome"/>
</dbReference>
<dbReference type="GeneID" id="32806277"/>
<sequence>MPRRETSRASTLFSTLRVMVCALIKFIAEVFTRESAKAPLKATETSLCLIVLSPDGNSDNDFSLDSPPFKLCHGARHRLEVKAPDGSTWLEQKLSLRWMGADGTAPSLYGLSAEPAFVTDTVDEEASYHVLSATGAEWALTSTPGDAVLSGDVTLGLGSYWQAPMYPISAHVGDHWYGIVTDLDWDGTVPIAEGGKPTTLTATVKSVFDVERPIQGARVTWTVAEQVPRVIETDVEGKSKFEYTPSKDDIVEDHITIKATCEDALGHNTWRDRSLRAYVEAPWHEQLKVVLREKDGEVIEFTSQGMRLVRGGDYQLMLTPDGDFFLGDSLSLDWLDGSGELGIEFSPTGPREMPPEGLTWDITGGDKSGLFNLYVRSLQLGESLLFKQPGVQMSANLAEEAEMTPKESVGGLPPIFHRGDEIEVRIVPKADSPLGLMELAATLYFEQIEEQFSQGQMPSTPTYGTKREGVTNAGVAWCLKAADSGNSGQFGLTIKMPGFTNGLMLPKALALSRELGNEAQVFINDDEEPFGAKALVLRRGKPLCIKLVPREHSGLGRTPLKGWITFDGGTLDEEQVPANPGYGENHKQDMTEQGLSWTLRGADVSGSFTLRICMDGFSNEIVLSEAILLSLDLTDELDLAVGWNNKGVFWGGQTRLASMLAKASSPLWGHDKITAWVEFVELSHLKESDVVMEPDYGVEHFVLPGVFSWEINGQSDAKGVFGLTFNFGDSTPPLDVGKAALIPNSFAQEVPLHPNPIDASSGFAVVGLDVSPSSPLFELDLTVTLSVHRLGEGVKIDCNPPFGEPVPIRRSTTWMITKTQACAGEFVLLVECDGSADKYFVYGKV</sequence>
<organism evidence="1 2">
    <name type="scientific">Pseudomonas entomophila</name>
    <dbReference type="NCBI Taxonomy" id="312306"/>
    <lineage>
        <taxon>Bacteria</taxon>
        <taxon>Pseudomonadati</taxon>
        <taxon>Pseudomonadota</taxon>
        <taxon>Gammaproteobacteria</taxon>
        <taxon>Pseudomonadales</taxon>
        <taxon>Pseudomonadaceae</taxon>
        <taxon>Pseudomonas</taxon>
    </lineage>
</organism>
<proteinExistence type="predicted"/>
<accession>A0ABY9QLA7</accession>